<evidence type="ECO:0000313" key="3">
    <source>
        <dbReference type="EMBL" id="MBP3059445.1"/>
    </source>
</evidence>
<reference evidence="3 4" key="1">
    <citation type="submission" date="2019-10" db="EMBL/GenBank/DDBJ databases">
        <title>Whole Genome Sequencing and Characterization of Texas Phoenix Palm Decline Phytoplasma Belongs to Lethal Yellowing (16SrIV) Group.</title>
        <authorList>
            <person name="Bao M."/>
        </authorList>
    </citation>
    <scope>NUCLEOTIDE SEQUENCE [LARGE SCALE GENOMIC DNA]</scope>
    <source>
        <strain evidence="3 4">ACPD</strain>
    </source>
</reference>
<name>A0ABS5BIP0_9MOLU</name>
<gene>
    <name evidence="2" type="ORF">FEF22_000170</name>
    <name evidence="3" type="ORF">FEF22_001430</name>
</gene>
<keyword evidence="4" id="KW-1185">Reference proteome</keyword>
<dbReference type="EMBL" id="VBRA02000003">
    <property type="protein sequence ID" value="MBP3059206.1"/>
    <property type="molecule type" value="Genomic_DNA"/>
</dbReference>
<dbReference type="RefSeq" id="WP_138107776.1">
    <property type="nucleotide sequence ID" value="NZ_VBRA02000003.1"/>
</dbReference>
<protein>
    <recommendedName>
        <fullName evidence="5">Effector</fullName>
    </recommendedName>
</protein>
<evidence type="ECO:0008006" key="5">
    <source>
        <dbReference type="Google" id="ProtNLM"/>
    </source>
</evidence>
<comment type="caution">
    <text evidence="3">The sequence shown here is derived from an EMBL/GenBank/DDBJ whole genome shotgun (WGS) entry which is preliminary data.</text>
</comment>
<feature type="coiled-coil region" evidence="1">
    <location>
        <begin position="124"/>
        <end position="151"/>
    </location>
</feature>
<dbReference type="Proteomes" id="UP001192346">
    <property type="component" value="Unassembled WGS sequence"/>
</dbReference>
<sequence length="363" mass="43497">MFLFVLLVNLFSLKIIFAFASFSKKTKSINEKDIELIESLRLINRLLKNKDKDKNLFFFENNYSELLEKLEKNKNLRKNLSLKEQKDFKELLEKLEKDKYIKEQRNFKITENIRSTSILTKENSDSYKDILKTLERLLEILENNEQFRKQASSIAKKEELNFLTKKENNEDLIKTSIQEEKKDFKELSEKNRKFFLVKIKNDEQTDSQDEICKNIEITSEEHKVFKRNNISKEQLKTIINNFVEKFFSYDENSKNGDILEESKILNITLESSYHNLKKTNSNNKENDCTNLRTKIIIKENYNPNLRNIYIIDFTEEQSLNSAPIPQKYNYHIFHQLNEPSEFFEITELVFHPIITRRRVNINK</sequence>
<evidence type="ECO:0000256" key="1">
    <source>
        <dbReference type="SAM" id="Coils"/>
    </source>
</evidence>
<evidence type="ECO:0000313" key="2">
    <source>
        <dbReference type="EMBL" id="MBP3059206.1"/>
    </source>
</evidence>
<keyword evidence="1" id="KW-0175">Coiled coil</keyword>
<dbReference type="EMBL" id="VBRA02000009">
    <property type="protein sequence ID" value="MBP3059445.1"/>
    <property type="molecule type" value="Genomic_DNA"/>
</dbReference>
<evidence type="ECO:0000313" key="4">
    <source>
        <dbReference type="Proteomes" id="UP001192346"/>
    </source>
</evidence>
<accession>A0ABS5BIP0</accession>
<proteinExistence type="predicted"/>
<organism evidence="3 4">
    <name type="scientific">Texas Phoenix palm phytoplasma</name>
    <dbReference type="NCBI Taxonomy" id="176709"/>
    <lineage>
        <taxon>Bacteria</taxon>
        <taxon>Bacillati</taxon>
        <taxon>Mycoplasmatota</taxon>
        <taxon>Mollicutes</taxon>
        <taxon>Acholeplasmatales</taxon>
        <taxon>Acholeplasmataceae</taxon>
        <taxon>Candidatus Phytoplasma</taxon>
        <taxon>16SrIV (Coconut lethal yellows group)</taxon>
    </lineage>
</organism>